<feature type="chain" id="PRO_5010158073" evidence="2">
    <location>
        <begin position="26"/>
        <end position="567"/>
    </location>
</feature>
<keyword evidence="1" id="KW-0378">Hydrolase</keyword>
<dbReference type="OrthoDB" id="9770183at2"/>
<organism evidence="4 5">
    <name type="scientific">Sediminibacillus halophilus</name>
    <dbReference type="NCBI Taxonomy" id="482461"/>
    <lineage>
        <taxon>Bacteria</taxon>
        <taxon>Bacillati</taxon>
        <taxon>Bacillota</taxon>
        <taxon>Bacilli</taxon>
        <taxon>Bacillales</taxon>
        <taxon>Bacillaceae</taxon>
        <taxon>Sediminibacillus</taxon>
    </lineage>
</organism>
<protein>
    <submittedName>
        <fullName evidence="4">CubicO group peptidase, beta-lactamase class C family</fullName>
    </submittedName>
</protein>
<dbReference type="Proteomes" id="UP000182347">
    <property type="component" value="Unassembled WGS sequence"/>
</dbReference>
<dbReference type="RefSeq" id="WP_074598724.1">
    <property type="nucleotide sequence ID" value="NZ_FNHF01000002.1"/>
</dbReference>
<gene>
    <name evidence="4" type="ORF">SAMN05216244_2066</name>
</gene>
<dbReference type="Pfam" id="PF00144">
    <property type="entry name" value="Beta-lactamase"/>
    <property type="match status" value="1"/>
</dbReference>
<keyword evidence="2" id="KW-0732">Signal</keyword>
<evidence type="ECO:0000313" key="4">
    <source>
        <dbReference type="EMBL" id="SDM24807.1"/>
    </source>
</evidence>
<dbReference type="Gene3D" id="3.40.710.10">
    <property type="entry name" value="DD-peptidase/beta-lactamase superfamily"/>
    <property type="match status" value="1"/>
</dbReference>
<name>A0A1G9RPC9_9BACI</name>
<dbReference type="PANTHER" id="PTHR43283:SF11">
    <property type="entry name" value="BETA-LACTAMASE-RELATED DOMAIN-CONTAINING PROTEIN"/>
    <property type="match status" value="1"/>
</dbReference>
<dbReference type="STRING" id="482461.SAMN05216244_2066"/>
<evidence type="ECO:0000259" key="3">
    <source>
        <dbReference type="Pfam" id="PF00144"/>
    </source>
</evidence>
<dbReference type="InterPro" id="IPR001466">
    <property type="entry name" value="Beta-lactam-related"/>
</dbReference>
<feature type="signal peptide" evidence="2">
    <location>
        <begin position="1"/>
        <end position="25"/>
    </location>
</feature>
<dbReference type="InterPro" id="IPR050789">
    <property type="entry name" value="Diverse_Enzym_Activities"/>
</dbReference>
<keyword evidence="5" id="KW-1185">Reference proteome</keyword>
<evidence type="ECO:0000313" key="5">
    <source>
        <dbReference type="Proteomes" id="UP000182347"/>
    </source>
</evidence>
<dbReference type="InterPro" id="IPR012338">
    <property type="entry name" value="Beta-lactam/transpept-like"/>
</dbReference>
<proteinExistence type="predicted"/>
<sequence length="567" mass="63585">MKKYFIPFCTVVICSSFLIPAIVTADSRTSDKHLPSIETKLNKHSQPVAHPVFSWDQPGNLPPVIHPGNARGAGMVQQPLHAIDQTINGFIAEQAMPGAVTLVARRGHIVQHEAYGYAARYSDANHTEMENPISMKEDTIFDLASLSKIFTTTAAMKLYEEGYFELDDPVSNYIPEFAVNGKESVTIKQLMTHTSGFPAWIPLYTEGENREDRMELVYQSGLTALPGEQYTYSDLNMITLGGLVERLSGKRLDQFVYENITEPLNMDDTMYNPPTDLKDRIAATEYQAVPDRGLVWGEVHDENAWSLDGVAGHAGVFSTAEDLAVFAHMFLNEGRYGGSQILQPETVELLMENQIPEFPGDSHGLGWELGQGWYMDALSEGTTLGHTGYTGTSIVINRNNDTIAILLTNRVHPSRDTVSTNPVRRQFAQHVADAIPVAIPGKKDAWFAGYGSQLDRSLTIEWNEEKPALLRFDTWYRTETNYDFGYIESSKNGEDWTQLDSINGSSVDWQHQQIQLPAGTRYIRFRYETDGSVNGRGWYVHNIHLTSEQGKNIPTETKSNGWVERNY</sequence>
<dbReference type="EMBL" id="FNHF01000002">
    <property type="protein sequence ID" value="SDM24807.1"/>
    <property type="molecule type" value="Genomic_DNA"/>
</dbReference>
<feature type="domain" description="Beta-lactamase-related" evidence="3">
    <location>
        <begin position="83"/>
        <end position="427"/>
    </location>
</feature>
<evidence type="ECO:0000256" key="1">
    <source>
        <dbReference type="ARBA" id="ARBA00022801"/>
    </source>
</evidence>
<dbReference type="AlphaFoldDB" id="A0A1G9RPC9"/>
<evidence type="ECO:0000256" key="2">
    <source>
        <dbReference type="SAM" id="SignalP"/>
    </source>
</evidence>
<dbReference type="Gene3D" id="2.60.120.260">
    <property type="entry name" value="Galactose-binding domain-like"/>
    <property type="match status" value="1"/>
</dbReference>
<dbReference type="GO" id="GO:0016787">
    <property type="term" value="F:hydrolase activity"/>
    <property type="evidence" value="ECO:0007669"/>
    <property type="project" value="UniProtKB-KW"/>
</dbReference>
<dbReference type="SUPFAM" id="SSF56601">
    <property type="entry name" value="beta-lactamase/transpeptidase-like"/>
    <property type="match status" value="1"/>
</dbReference>
<reference evidence="5" key="1">
    <citation type="submission" date="2016-10" db="EMBL/GenBank/DDBJ databases">
        <authorList>
            <person name="Varghese N."/>
            <person name="Submissions S."/>
        </authorList>
    </citation>
    <scope>NUCLEOTIDE SEQUENCE [LARGE SCALE GENOMIC DNA]</scope>
    <source>
        <strain evidence="5">CGMCC 1.6199</strain>
    </source>
</reference>
<accession>A0A1G9RPC9</accession>
<dbReference type="PANTHER" id="PTHR43283">
    <property type="entry name" value="BETA-LACTAMASE-RELATED"/>
    <property type="match status" value="1"/>
</dbReference>